<feature type="region of interest" description="Disordered" evidence="1">
    <location>
        <begin position="4933"/>
        <end position="4960"/>
    </location>
</feature>
<feature type="region of interest" description="Disordered" evidence="1">
    <location>
        <begin position="4549"/>
        <end position="4644"/>
    </location>
</feature>
<feature type="region of interest" description="Disordered" evidence="1">
    <location>
        <begin position="4392"/>
        <end position="4426"/>
    </location>
</feature>
<feature type="region of interest" description="Disordered" evidence="1">
    <location>
        <begin position="2457"/>
        <end position="3103"/>
    </location>
</feature>
<feature type="region of interest" description="Disordered" evidence="1">
    <location>
        <begin position="4054"/>
        <end position="4096"/>
    </location>
</feature>
<feature type="compositionally biased region" description="Basic and acidic residues" evidence="1">
    <location>
        <begin position="2799"/>
        <end position="2821"/>
    </location>
</feature>
<feature type="compositionally biased region" description="Basic and acidic residues" evidence="1">
    <location>
        <begin position="2457"/>
        <end position="2501"/>
    </location>
</feature>
<feature type="compositionally biased region" description="Basic and acidic residues" evidence="1">
    <location>
        <begin position="3896"/>
        <end position="3906"/>
    </location>
</feature>
<comment type="caution">
    <text evidence="2">The sequence shown here is derived from an EMBL/GenBank/DDBJ whole genome shotgun (WGS) entry which is preliminary data.</text>
</comment>
<feature type="region of interest" description="Disordered" evidence="1">
    <location>
        <begin position="3623"/>
        <end position="3650"/>
    </location>
</feature>
<feature type="compositionally biased region" description="Basic and acidic residues" evidence="1">
    <location>
        <begin position="3623"/>
        <end position="3633"/>
    </location>
</feature>
<feature type="region of interest" description="Disordered" evidence="1">
    <location>
        <begin position="3734"/>
        <end position="3820"/>
    </location>
</feature>
<protein>
    <submittedName>
        <fullName evidence="2">Uncharacterized protein</fullName>
    </submittedName>
</protein>
<dbReference type="EMBL" id="JAVYJV010000034">
    <property type="protein sequence ID" value="KAK4337362.1"/>
    <property type="molecule type" value="Genomic_DNA"/>
</dbReference>
<name>A0AAE1QSC9_9SOLA</name>
<feature type="compositionally biased region" description="Basic and acidic residues" evidence="1">
    <location>
        <begin position="2512"/>
        <end position="2532"/>
    </location>
</feature>
<feature type="compositionally biased region" description="Basic and acidic residues" evidence="1">
    <location>
        <begin position="2987"/>
        <end position="3009"/>
    </location>
</feature>
<feature type="region of interest" description="Disordered" evidence="1">
    <location>
        <begin position="4722"/>
        <end position="4756"/>
    </location>
</feature>
<feature type="compositionally biased region" description="Basic and acidic residues" evidence="1">
    <location>
        <begin position="2704"/>
        <end position="2726"/>
    </location>
</feature>
<feature type="region of interest" description="Disordered" evidence="1">
    <location>
        <begin position="4840"/>
        <end position="4920"/>
    </location>
</feature>
<feature type="compositionally biased region" description="Basic and acidic residues" evidence="1">
    <location>
        <begin position="2609"/>
        <end position="2631"/>
    </location>
</feature>
<evidence type="ECO:0000313" key="2">
    <source>
        <dbReference type="EMBL" id="KAK4337362.1"/>
    </source>
</evidence>
<feature type="compositionally biased region" description="Basic and acidic residues" evidence="1">
    <location>
        <begin position="2835"/>
        <end position="2852"/>
    </location>
</feature>
<feature type="region of interest" description="Disordered" evidence="1">
    <location>
        <begin position="3576"/>
        <end position="3595"/>
    </location>
</feature>
<proteinExistence type="predicted"/>
<feature type="compositionally biased region" description="Basic and acidic residues" evidence="1">
    <location>
        <begin position="2740"/>
        <end position="2754"/>
    </location>
</feature>
<feature type="region of interest" description="Disordered" evidence="1">
    <location>
        <begin position="3844"/>
        <end position="3876"/>
    </location>
</feature>
<dbReference type="Proteomes" id="UP001291623">
    <property type="component" value="Unassembled WGS sequence"/>
</dbReference>
<feature type="compositionally biased region" description="Basic and acidic residues" evidence="1">
    <location>
        <begin position="3761"/>
        <end position="3798"/>
    </location>
</feature>
<feature type="compositionally biased region" description="Basic and acidic residues" evidence="1">
    <location>
        <begin position="2897"/>
        <end position="2914"/>
    </location>
</feature>
<keyword evidence="3" id="KW-1185">Reference proteome</keyword>
<feature type="compositionally biased region" description="Basic and acidic residues" evidence="1">
    <location>
        <begin position="2960"/>
        <end position="2977"/>
    </location>
</feature>
<feature type="compositionally biased region" description="Basic and acidic residues" evidence="1">
    <location>
        <begin position="2672"/>
        <end position="2694"/>
    </location>
</feature>
<feature type="region of interest" description="Disordered" evidence="1">
    <location>
        <begin position="4274"/>
        <end position="4316"/>
    </location>
</feature>
<feature type="region of interest" description="Disordered" evidence="1">
    <location>
        <begin position="3896"/>
        <end position="3930"/>
    </location>
</feature>
<organism evidence="2 3">
    <name type="scientific">Anisodus tanguticus</name>
    <dbReference type="NCBI Taxonomy" id="243964"/>
    <lineage>
        <taxon>Eukaryota</taxon>
        <taxon>Viridiplantae</taxon>
        <taxon>Streptophyta</taxon>
        <taxon>Embryophyta</taxon>
        <taxon>Tracheophyta</taxon>
        <taxon>Spermatophyta</taxon>
        <taxon>Magnoliopsida</taxon>
        <taxon>eudicotyledons</taxon>
        <taxon>Gunneridae</taxon>
        <taxon>Pentapetalae</taxon>
        <taxon>asterids</taxon>
        <taxon>lamiids</taxon>
        <taxon>Solanales</taxon>
        <taxon>Solanaceae</taxon>
        <taxon>Solanoideae</taxon>
        <taxon>Hyoscyameae</taxon>
        <taxon>Anisodus</taxon>
    </lineage>
</organism>
<accession>A0AAE1QSC9</accession>
<feature type="region of interest" description="Disordered" evidence="1">
    <location>
        <begin position="3688"/>
        <end position="3710"/>
    </location>
</feature>
<feature type="region of interest" description="Disordered" evidence="1">
    <location>
        <begin position="3284"/>
        <end position="3318"/>
    </location>
</feature>
<feature type="compositionally biased region" description="Basic and acidic residues" evidence="1">
    <location>
        <begin position="2645"/>
        <end position="2662"/>
    </location>
</feature>
<feature type="compositionally biased region" description="Basic and acidic residues" evidence="1">
    <location>
        <begin position="2866"/>
        <end position="2883"/>
    </location>
</feature>
<feature type="region of interest" description="Disordered" evidence="1">
    <location>
        <begin position="3405"/>
        <end position="3428"/>
    </location>
</feature>
<feature type="region of interest" description="Disordered" evidence="1">
    <location>
        <begin position="3514"/>
        <end position="3538"/>
    </location>
</feature>
<feature type="region of interest" description="Disordered" evidence="1">
    <location>
        <begin position="4510"/>
        <end position="4533"/>
    </location>
</feature>
<evidence type="ECO:0000256" key="1">
    <source>
        <dbReference type="SAM" id="MobiDB-lite"/>
    </source>
</evidence>
<feature type="region of interest" description="Disordered" evidence="1">
    <location>
        <begin position="2418"/>
        <end position="2441"/>
    </location>
</feature>
<feature type="compositionally biased region" description="Basic and acidic residues" evidence="1">
    <location>
        <begin position="3082"/>
        <end position="3101"/>
    </location>
</feature>
<evidence type="ECO:0000313" key="3">
    <source>
        <dbReference type="Proteomes" id="UP001291623"/>
    </source>
</evidence>
<feature type="region of interest" description="Disordered" evidence="1">
    <location>
        <begin position="4785"/>
        <end position="4810"/>
    </location>
</feature>
<feature type="region of interest" description="Disordered" evidence="1">
    <location>
        <begin position="3944"/>
        <end position="4038"/>
    </location>
</feature>
<feature type="compositionally biased region" description="Basic and acidic residues" evidence="1">
    <location>
        <begin position="3734"/>
        <end position="3743"/>
    </location>
</feature>
<feature type="compositionally biased region" description="Basic and acidic residues" evidence="1">
    <location>
        <begin position="2571"/>
        <end position="2593"/>
    </location>
</feature>
<feature type="region of interest" description="Disordered" evidence="1">
    <location>
        <begin position="4219"/>
        <end position="4258"/>
    </location>
</feature>
<reference evidence="2" key="1">
    <citation type="submission" date="2023-12" db="EMBL/GenBank/DDBJ databases">
        <title>Genome assembly of Anisodus tanguticus.</title>
        <authorList>
            <person name="Wang Y.-J."/>
        </authorList>
    </citation>
    <scope>NUCLEOTIDE SEQUENCE</scope>
    <source>
        <strain evidence="2">KB-2021</strain>
        <tissue evidence="2">Leaf</tissue>
    </source>
</reference>
<sequence>MTYISEKQLTAQVISRAVQPLLEEEKQIKHQLSKEYVSTIQQGKVVTKAFIPQQTIVKPEKPFRPVEDVTYTSEKQLAAQVISRAVQPLVEEEKQIKPQLSEEYVSTIQQGKVNTRTFIPQKTIVNQEKPFRPVVDENYTSEKELAAQFISRTMQPLLEEEKLIKHQLSKEYVSTIQQGKVGTKAFLPQQTYVKPEKPFRPVEDVTYTSEKQLAAQFISRAVQPLVEEEKHIKQKLSEEYVSTIQQGKVVTKAFLPQQTYVKPEKPFRPVEDVTYTSEKQLAAQFISRAVQPLVEEEKQIKPQLSEEYVSTIQQGKVNTRTFIPQKTIVNQEKPFRPVVDVTYTSEKQLAAQFISRAVQPLVEEEKHIKQKLSEEYVSTIKQGKVVTKAFIPQQTIVKPEKPFRPVEDVTYTSEKQLAAQFISRAVQPLVEEEKQIKQKLSEEYVSTIQQGKVVTKAFLPQQTILKIKQPVKPIEDVTYISEKQLAAQFISRVVQPLVEEEKQIKPQLSEEYISTIQQGKVVTKAFIPKQTIVKPEKPFRPVEDVTYTSEKQLAAQFISRVVQPLVEEEKQIKPQLSEEYISTIQQGKVVTKAFIPKQTIVKPEKPFRPVEDVTYTSEKQLAAQFISRVVQPLVEKEKQIKPQLSEEYVSTIQQGKVVTKAFIPQQTIVKPEKPFRPVEDVTYTSEKQLAAQFISRAVQPLVEEKKHIKQKLSEEYVSTIQQGKVVTKAFLPQQTYVKPEKPFRPVEDVTYTSEKQLAAQFISRVFQPLVEEEKQIKPQLSEEYVSTIQQDKVVTKAFIPQQTIVKPEKPFRPVEDVTYTSEKQLAAQFISRAVQPLVEEEKQIKHQLSKEYVSTIQQGIVVTKAFLPQQTILKTKQPVKPIEDVTYTSEKQLAAQFISRAVQPLVEEEKHIKQKLSEEYVSTIQQGKVVTKAFLPQQTILKIKQPVKPIEDVTYISEKQLAAQFISRAVQPLVEEEKQIKPQLSEEYVSTIQQGKVVTKAFLPQQAYVKPEKPFRPVEDVTYTSEKLLAAQFISRAVQPLVEEEKQIKPQLSEEYISTIQQGKVVTKSFIPQQIIVKPEKPFRPVEDVTYTSEKQLAAQFISRAVQPLVEEKKHIKPQLSEEYVSTIQQGKVVTKAFLPQQAYVKPEKPFRPVEDVTYTSEKQLAAQFISRAVQPLVEEEKQIKPQLSEEYISTIQQGKVVTKAFLPQQTILKTKQPVKPIEDVTYTSEKQLAAQFISRAVQPLVEEEKQIKPQLSEEYISTIQQGKVVTKAFIPQQIIVKPEKPFRPVEDVTYTSEKQLAAQFISRAVQPLVEEEKQIKPQLSEEYISTIQQGKVVTKAFLPQQTILKTKQPVKPIEDVTYTSEKQLAAQFISRAVQPLVEEEKQIKPQLSEEYVSTIQQGKVVTKPFLPQQAYVKPEKPFRPVEDVTYTSEKQLAAQFISRAVQPLVEEEKQIKPQLSEEYVSTIQQGKVVTKAFIPQQIIVKPEKPFRPVEDVTYTSEKQLAAQFISRAVQPLVEEEKQIKPQLSEEYVSTIQQGKVVTKAFIPQQTIVKLEKPFRPVEDVTYTSEKQLAAQFISRAVQPLVEEEKQIKHQLSKEYVSTIQQGKVVTKAFLPQQTILKTKQPVKPIEDVTYTSEKQLAAQFISRAVQPLVEEEKQIKPQLSEEYVSTIQQGKVVTKAFLPQQAYVKPEKPFRPVEDVTYTSEKQLAAQFISRAVQPLVEEEKQIKPQLSEEYVSTIQQGKVVTKAFIPQQIIVKPEKPFRPVEDVTYTSEKQLAAQFISRAVQPLVEEEKQIKPQLSEEYVSTIQQGKVVTKAFIPQQTIVKLEKPFRPVEDVTYTSEKQLAAQFISRAVQPLVEEEKQIKHQLSKEYVSTIQQGKVVTKAFLPQQTILKTKQPVKPIEDVTYTSEKQLAAQFISRAVQPLVEEEKQIKPQLSEEYVSTIQQGKVVTKAFLPQQTYVKPEKPFRPVEDVTYTSEKQLAAQFISRAVQPLVEEEKHIKQKLSEEYVSTIQQGKVVTKAFLPQQTYVKPEIPFRPVEDVTYTSEKQLAAQFISRAVQPLVKEEKQIKPQVSEEYVSTIQQGKVVTKAFLPQQTYVKPEIPFRPVEDVTYTSEKQLAAQFISRAVQPLVKEEKQIKPQVSEEYVSTIQQGKVVTKAFLPQQTIVKPEKPFRPVEDVTYTSEKQLAAQFISRAVQPLVEEEKQIKPQLSEEYVSTIQQGKVVTKAFIPQQTIVKPEKPFRPVEDVTYTSEKQLAAQFISRAVQPFVEEEKQIKPQLSEEYISTIQQEKVVTKAFIPQQTILKTKQPVKPIEDVTYTLEKQLADQFISRTVQPLVEEEKQIKQPSRKDFVLTKTSKSLSDEKDDNDEIKHDFKDISIYLDSSAKKPFKKISTKTKKLKMPVSEDDEVVVKYMQNNLELDLKEDKPKKEKKKNEAKKQTTVQVHNALIFDSFENKPKEIEEKVESSEKKLKTLEPSDVLKSDSPKEKPEDIKRMDKLPHEKLATVRFDIYTESDSPKNKPEETKEKDKSPKQELETLQVSDGLKCGSPKDKPERTKKKVKSPKQEVATLEVSDALKSDLPKDKPKETKEKREPRKSLNHQSKKVATLEVSDALKSDLPKDKPKETKEKVKSPKQEVAAQLNIDSESDSPKDKPEGTKEKVKSPKQELATLEVSDSLKSDSKREEPKETKEKFKSPKQEVATLEVSDALKSDLPKDKPKETKEKVKSPKQEVAAQLNIDSESDSPKDKPEATKEKVKSPNQELATLEVSDSLKSDSKREEPKETKEKFKSPKQEVATLEVSDALKSDLPKDKPKETKEKVKSPKQEVAAQLNIDSESDSPKDKPKETKEKIKSPKQEVAAQLNIDSESDSPKDKPEATKEKVKSPKQEVAAQLNIDSESDSPKDKPEGTKEKFKSPKQEVATLEVSDALKSDLPKDKPKETKEKVKSPKQEVAAQLNIDSESDSPKDKPEGTKEKVKSPKQEVATLEVSDALKSDLPKDKPKETKEKVKSPKQEVATLEVSDALKSDSKREEPKEIKEKVKSPKQEVATQLNIDSESDSPKNKPEETKEMIKSPKQEVATLEVSDALKSDSPKDKPKETKEKIKSLTQELATQLNIDLESDSLKDIPGKSNEKVLHTTFFDDVNAKNKFYNNSSNEIQELIDGQAKINAKLFENVKDVTPVEITIKKKSVEIQPSEEETAEELTIKKPRKKSIKPVEEADIQVEKVDKVDDVTSEEVTIKKKPSFKDEAPEKETAEELTMKKPKKKLIKPVEEVDVQVEKLDKVDDVTSEEVTIKKKPSLKDETPEVENAEQLTMKKPRKKSIKSVEDADVHVEKIDKVDDITSEEIVMKKKPSVEIQPSEEETAEELTLKEPRKKSIKPVEEDDVLVEKVDKVDDVTSEEVTIKKKPSLKDETPEVENAEQLTMKKPRKKSIKSVEDADVHVEKIDKVEDVIPEEITIKKKPSLKYEAPEEETAEELTMKKPKKKLIKPVEEADVQVEKLDKVDDVTSEEVTIKKKPSLKDETPEVENAEQLTMKKPRKKSIKSVEDADVHVGKIDKVEDVISEEIVIIKKPSVEIQPSEEETAEELTLKEPRKKSIKPVEEADVQVEKVDKVEDDIPEEITVKKKPSVEKKPSEEETAEELTMKRPRKKSIKPVKETMVKLEKTSFINEETTQEIIIKKKQSVKKLPFEEETTEQLTMKKPRKKSIKPVEEADVQVEKVDKVDDVIPEEITIKKKPSVEKKPSEEETAEELTIKKPRKKSINHVEEADIQTEKVQKVEDDIPEELTVKKKPSVEKKPSEEETAEELTMKRPRKKSIKPVEETMVKLEKTSFINEETTQETIIKKKQSVKKLPSEEETTEQLTMKKPRKKSIKPVEEADVQVEKVDKVDDVIPEEIKMKKKPSLKDETPEQETTEQLTVKKPRKKSVKSVEDAEVTIKQTVVVDEESTQEITIKKKPSLKDETPEQETTEQLTVKKPRKKSVKSVEDAEVTIKQTVVADEESTQETLIKKKPSLKDETPEQETTEQLTVKKPKKKSIKSVEDAEVTIKQTIVVDEESTQEITIKKKPSLKDETPEQETTEQLTVKKPRKKSIKSVEDAEVTIHRTELVDEESTQEITIKKKPSLKDETFEQETTEQLTVKKPKKKSIKSVEDAEVTIHRTELVDEESTQEITIKKKPSLKNETFEQETTEQLTVKKPRKKSFKSVEDAEVTIKQTVVVDEESTQEITIKKKPSLEDETPEQETTEQLTVKKPRKKSIKSVEDAEVTIKQTVVVDEESTQEITIKKKPSLKDETPEQETTEQLTVKKPRKKSIKSVEDAEVTIHRTELVDEESTQEITIKKKPSLKDETFEQETTEQLTVKKPKKKSIKSVEDAEVTIKQTVVVDEESTQEITIKKKPSLKDETPEQETTEQLTVKKPRKKSIKSVEDAEVTIHRTELVDEESTQEITIKKKPSLKDETFEQETTEQLTVKKPKKKSIKSVEDAEVTIHRTELVDEESTQEITIKKKPSLKNETFEQETTEQLTVKKPRKKSIKSVEDAEVTIKQTVVVDEESTQEITIKKKPSLKDETPEQETTEQLTVKKPRKKSIKSVEDAEVTIKQTVVADEESTQETLIKKKPSLKDETPEQETTEQLTVKKPRKKSIKSVEDAEVTIKQTVVVDEESTQEITIKKKPSLKDETPEQETTEQLTVKKPKKKSIKSVEDAEVTIKQTIVVDEESTQEITIKKKPSLKDETPEQETTEQLTVKKPRKKSIKSVEDAEVTIHRTELVDEESTQEITIKKKPSLKDETFEQETTEQLTVKKPKKKSIKSVEDAEVTIHRTELVDKESTQEITIKKKPSLKNETFEQETTEQLTVKKPRKKSIKSVEDAEVTIKQTVVADEESTQETLIKKKPSLKDETPEQETTEQLTVKKPKKKSIKSVEDAEVTIHRTELVDEESTQEITIKKKPAPKDETFEQETTEQLTVKKPRKKSIKSVEDAEVTIKQTVVVDEDFTQESSINKQYSLSDETLEHHFIKGSFSKLNESEVEQTEDSEFSFKILKHETKTQETYTLERPIMYQEISEEVVFSKTPSDKSAMIDEEEILTFKKIQKNLSQNIEDDFIEKTLIINDDSSTFLESKEFYDHLHYLKHSDNQFEDQQLSLRFDSKQSCKNIEEESIEKTFIIKDSSVSDSYIKLESSLNDETIGSRGRKKSSLKESHSVLSSSSENLFRKNKKVVFEDFLDKDLKISDEDGSLIEESKISFKTPRKESFATIETRRISIEDSQIGINIKKKSSKKICDDNVELSFKKAKSSSVTSAEFADFSLANQDDNQDFTYYEDVFDEDEFYMRLDKIDRSTKNDVSIVETLIGDQTSSCRVFVETATVGFNEEIEKMEIEIDATERSVEDLDGNILDKWEGVRVQALATKSGDKRVLAADTQRRIKEYFFDNGNSEEIEL</sequence>
<feature type="compositionally biased region" description="Basic and acidic residues" evidence="1">
    <location>
        <begin position="2767"/>
        <end position="2789"/>
    </location>
</feature>
<feature type="compositionally biased region" description="Basic and acidic residues" evidence="1">
    <location>
        <begin position="3055"/>
        <end position="3072"/>
    </location>
</feature>
<feature type="region of interest" description="Disordered" evidence="1">
    <location>
        <begin position="3350"/>
        <end position="3370"/>
    </location>
</feature>
<feature type="compositionally biased region" description="Basic and acidic residues" evidence="1">
    <location>
        <begin position="3019"/>
        <end position="3041"/>
    </location>
</feature>
<feature type="compositionally biased region" description="Basic and acidic residues" evidence="1">
    <location>
        <begin position="2924"/>
        <end position="2946"/>
    </location>
</feature>
<gene>
    <name evidence="2" type="ORF">RND71_043319</name>
</gene>
<feature type="compositionally biased region" description="Basic and acidic residues" evidence="1">
    <location>
        <begin position="2418"/>
        <end position="2435"/>
    </location>
</feature>
<feature type="region of interest" description="Disordered" evidence="1">
    <location>
        <begin position="4659"/>
        <end position="4698"/>
    </location>
</feature>